<reference evidence="3" key="2">
    <citation type="submission" date="2020-09" db="EMBL/GenBank/DDBJ databases">
        <authorList>
            <person name="Sun Q."/>
            <person name="Kim S."/>
        </authorList>
    </citation>
    <scope>NUCLEOTIDE SEQUENCE</scope>
    <source>
        <strain evidence="3">KCTC 12988</strain>
    </source>
</reference>
<name>A0A918TEG2_9BACT</name>
<dbReference type="EMBL" id="BMXI01000001">
    <property type="protein sequence ID" value="GHC42424.1"/>
    <property type="molecule type" value="Genomic_DNA"/>
</dbReference>
<organism evidence="3 4">
    <name type="scientific">Roseibacillus persicicus</name>
    <dbReference type="NCBI Taxonomy" id="454148"/>
    <lineage>
        <taxon>Bacteria</taxon>
        <taxon>Pseudomonadati</taxon>
        <taxon>Verrucomicrobiota</taxon>
        <taxon>Verrucomicrobiia</taxon>
        <taxon>Verrucomicrobiales</taxon>
        <taxon>Verrucomicrobiaceae</taxon>
        <taxon>Roseibacillus</taxon>
    </lineage>
</organism>
<dbReference type="Pfam" id="PF07589">
    <property type="entry name" value="PEP-CTERM"/>
    <property type="match status" value="1"/>
</dbReference>
<sequence length="255" mass="27177">MEIQTVEVFPKKSMKTTPFHLLLTGTFLALPFTQSAAGAVTVLTPTDAVSVTDDGSATSIGSLNVTGVLQDSGGDYFIRERRSTGQSDRQISTFFQFNVSTLTIADVTAPGFEAIFRIDYIERLNNLSSSNAAPAIVGRVASGDGWDSTSGTDYPLHDWGFDEGTNTTIAQNTQILIANIPAAAPANDLTVDVTDVVTGWVDGSFSNYGLVLFIDELEAQGAAFSNPELVINTVPEPSSLALLALGLVPLIRRRR</sequence>
<evidence type="ECO:0000256" key="1">
    <source>
        <dbReference type="SAM" id="SignalP"/>
    </source>
</evidence>
<evidence type="ECO:0000313" key="4">
    <source>
        <dbReference type="Proteomes" id="UP000644507"/>
    </source>
</evidence>
<feature type="chain" id="PRO_5037985427" description="Ice-binding protein C-terminal domain-containing protein" evidence="1">
    <location>
        <begin position="37"/>
        <end position="255"/>
    </location>
</feature>
<dbReference type="Proteomes" id="UP000644507">
    <property type="component" value="Unassembled WGS sequence"/>
</dbReference>
<dbReference type="InterPro" id="IPR013424">
    <property type="entry name" value="Ice-binding_C"/>
</dbReference>
<dbReference type="AlphaFoldDB" id="A0A918TEG2"/>
<accession>A0A918TEG2</accession>
<evidence type="ECO:0000259" key="2">
    <source>
        <dbReference type="Pfam" id="PF07589"/>
    </source>
</evidence>
<gene>
    <name evidence="3" type="ORF">GCM10007100_04300</name>
</gene>
<dbReference type="NCBIfam" id="TIGR02595">
    <property type="entry name" value="PEP_CTERM"/>
    <property type="match status" value="1"/>
</dbReference>
<reference evidence="3" key="1">
    <citation type="journal article" date="2014" name="Int. J. Syst. Evol. Microbiol.">
        <title>Complete genome sequence of Corynebacterium casei LMG S-19264T (=DSM 44701T), isolated from a smear-ripened cheese.</title>
        <authorList>
            <consortium name="US DOE Joint Genome Institute (JGI-PGF)"/>
            <person name="Walter F."/>
            <person name="Albersmeier A."/>
            <person name="Kalinowski J."/>
            <person name="Ruckert C."/>
        </authorList>
    </citation>
    <scope>NUCLEOTIDE SEQUENCE</scope>
    <source>
        <strain evidence="3">KCTC 12988</strain>
    </source>
</reference>
<keyword evidence="4" id="KW-1185">Reference proteome</keyword>
<comment type="caution">
    <text evidence="3">The sequence shown here is derived from an EMBL/GenBank/DDBJ whole genome shotgun (WGS) entry which is preliminary data.</text>
</comment>
<keyword evidence="1" id="KW-0732">Signal</keyword>
<feature type="domain" description="Ice-binding protein C-terminal" evidence="2">
    <location>
        <begin position="233"/>
        <end position="255"/>
    </location>
</feature>
<feature type="signal peptide" evidence="1">
    <location>
        <begin position="1"/>
        <end position="36"/>
    </location>
</feature>
<proteinExistence type="predicted"/>
<evidence type="ECO:0000313" key="3">
    <source>
        <dbReference type="EMBL" id="GHC42424.1"/>
    </source>
</evidence>
<protein>
    <recommendedName>
        <fullName evidence="2">Ice-binding protein C-terminal domain-containing protein</fullName>
    </recommendedName>
</protein>